<evidence type="ECO:0000256" key="2">
    <source>
        <dbReference type="ARBA" id="ARBA00022833"/>
    </source>
</evidence>
<dbReference type="InterPro" id="IPR047172">
    <property type="entry name" value="Ajuba-like"/>
</dbReference>
<protein>
    <recommendedName>
        <fullName evidence="6">LIM zinc-binding domain-containing protein</fullName>
    </recommendedName>
</protein>
<evidence type="ECO:0000313" key="9">
    <source>
        <dbReference type="Proteomes" id="UP000663828"/>
    </source>
</evidence>
<dbReference type="GO" id="GO:0035331">
    <property type="term" value="P:negative regulation of hippo signaling"/>
    <property type="evidence" value="ECO:0007669"/>
    <property type="project" value="TreeGrafter"/>
</dbReference>
<evidence type="ECO:0000313" key="7">
    <source>
        <dbReference type="EMBL" id="CAF0946077.1"/>
    </source>
</evidence>
<feature type="compositionally biased region" description="Polar residues" evidence="5">
    <location>
        <begin position="173"/>
        <end position="194"/>
    </location>
</feature>
<dbReference type="Gene3D" id="2.10.110.10">
    <property type="entry name" value="Cysteine Rich Protein"/>
    <property type="match status" value="3"/>
</dbReference>
<feature type="domain" description="LIM zinc-binding" evidence="6">
    <location>
        <begin position="413"/>
        <end position="481"/>
    </location>
</feature>
<dbReference type="GO" id="GO:0005634">
    <property type="term" value="C:nucleus"/>
    <property type="evidence" value="ECO:0007669"/>
    <property type="project" value="TreeGrafter"/>
</dbReference>
<dbReference type="Proteomes" id="UP000663852">
    <property type="component" value="Unassembled WGS sequence"/>
</dbReference>
<sequence length="485" mass="54168">MAHAFDNRNFIPGKQQTFYSLVSPSSRPDVTNVLWEASSSPSPRISSASPQASPKPNHPPPSYEESIFTKALANRHNSRSSLNSPSIRYCPNQQQNSPIPASYVSYSLPATPNETTHSQRHHHQQSTADGYHPLPSPHRSSDTKPPPPMRMPKAPSTTNTSVQHANVPPPQYSPSGMKTSTTYLNTTQLYINQTSPPPPPPRYPLQPPAIPPRGSPLCSQTNSKTTPDFRSLASPKPASQTIYHSPVISSISKRNDLPLERQFNSLSINNTHLHETNNGSNRREYSIGHCQKCHGTILNTDDFCDMRNQMYHSSCAACVVCGRSVKDKHYFVKDQLYCEEDFLYTGFHQTLEHCIACGHLITDTVLQALGQSYHLSCFKCSKCAICLDGVPFITDKNKNLFCLHDYHLTYGPRCDKCSNPICPEDGSNETVRIISMGKTFHVQCYQCEDCSLQLNDEPDRRCYPLGDVLLCQACCRRRLASANRN</sequence>
<dbReference type="SUPFAM" id="SSF57716">
    <property type="entry name" value="Glucocorticoid receptor-like (DNA-binding domain)"/>
    <property type="match status" value="2"/>
</dbReference>
<dbReference type="PROSITE" id="PS50023">
    <property type="entry name" value="LIM_DOMAIN_2"/>
    <property type="match status" value="3"/>
</dbReference>
<feature type="domain" description="LIM zinc-binding" evidence="6">
    <location>
        <begin position="288"/>
        <end position="348"/>
    </location>
</feature>
<feature type="compositionally biased region" description="Low complexity" evidence="5">
    <location>
        <begin position="37"/>
        <end position="54"/>
    </location>
</feature>
<name>A0A814QBB6_ADIRI</name>
<evidence type="ECO:0000256" key="4">
    <source>
        <dbReference type="PROSITE-ProRule" id="PRU00125"/>
    </source>
</evidence>
<dbReference type="GO" id="GO:0001666">
    <property type="term" value="P:response to hypoxia"/>
    <property type="evidence" value="ECO:0007669"/>
    <property type="project" value="TreeGrafter"/>
</dbReference>
<dbReference type="GO" id="GO:0003714">
    <property type="term" value="F:transcription corepressor activity"/>
    <property type="evidence" value="ECO:0007669"/>
    <property type="project" value="TreeGrafter"/>
</dbReference>
<dbReference type="FunFam" id="2.10.110.10:FF:000057">
    <property type="entry name" value="Zyxin"/>
    <property type="match status" value="1"/>
</dbReference>
<dbReference type="EMBL" id="CAJNOJ010000045">
    <property type="protein sequence ID" value="CAF0946077.1"/>
    <property type="molecule type" value="Genomic_DNA"/>
</dbReference>
<dbReference type="GO" id="GO:0005667">
    <property type="term" value="C:transcription regulator complex"/>
    <property type="evidence" value="ECO:0007669"/>
    <property type="project" value="TreeGrafter"/>
</dbReference>
<reference evidence="8" key="1">
    <citation type="submission" date="2021-02" db="EMBL/GenBank/DDBJ databases">
        <authorList>
            <person name="Nowell W R."/>
        </authorList>
    </citation>
    <scope>NUCLEOTIDE SEQUENCE</scope>
</reference>
<dbReference type="GO" id="GO:0000932">
    <property type="term" value="C:P-body"/>
    <property type="evidence" value="ECO:0007669"/>
    <property type="project" value="TreeGrafter"/>
</dbReference>
<feature type="region of interest" description="Disordered" evidence="5">
    <location>
        <begin position="33"/>
        <end position="238"/>
    </location>
</feature>
<dbReference type="GO" id="GO:0046872">
    <property type="term" value="F:metal ion binding"/>
    <property type="evidence" value="ECO:0007669"/>
    <property type="project" value="UniProtKB-KW"/>
</dbReference>
<keyword evidence="9" id="KW-1185">Reference proteome</keyword>
<gene>
    <name evidence="7" type="ORF">EDS130_LOCUS12080</name>
    <name evidence="8" type="ORF">XAT740_LOCUS19188</name>
</gene>
<dbReference type="SMART" id="SM00132">
    <property type="entry name" value="LIM"/>
    <property type="match status" value="3"/>
</dbReference>
<proteinExistence type="predicted"/>
<dbReference type="Pfam" id="PF00412">
    <property type="entry name" value="LIM"/>
    <property type="match status" value="2"/>
</dbReference>
<dbReference type="GO" id="GO:0007010">
    <property type="term" value="P:cytoskeleton organization"/>
    <property type="evidence" value="ECO:0007669"/>
    <property type="project" value="TreeGrafter"/>
</dbReference>
<evidence type="ECO:0000256" key="5">
    <source>
        <dbReference type="SAM" id="MobiDB-lite"/>
    </source>
</evidence>
<comment type="caution">
    <text evidence="8">The sequence shown here is derived from an EMBL/GenBank/DDBJ whole genome shotgun (WGS) entry which is preliminary data.</text>
</comment>
<dbReference type="AlphaFoldDB" id="A0A814QBB6"/>
<keyword evidence="3 4" id="KW-0440">LIM domain</keyword>
<dbReference type="PANTHER" id="PTHR24219:SF4">
    <property type="entry name" value="LIM DOMAIN-CONTAINING PROTEIN JUB"/>
    <property type="match status" value="1"/>
</dbReference>
<dbReference type="InterPro" id="IPR001781">
    <property type="entry name" value="Znf_LIM"/>
</dbReference>
<dbReference type="PANTHER" id="PTHR24219">
    <property type="entry name" value="LIM DOMAIN-CONTAINING PROTEIN JUB"/>
    <property type="match status" value="1"/>
</dbReference>
<evidence type="ECO:0000259" key="6">
    <source>
        <dbReference type="PROSITE" id="PS50023"/>
    </source>
</evidence>
<dbReference type="OrthoDB" id="25414at2759"/>
<dbReference type="Proteomes" id="UP000663828">
    <property type="component" value="Unassembled WGS sequence"/>
</dbReference>
<feature type="compositionally biased region" description="Polar residues" evidence="5">
    <location>
        <begin position="217"/>
        <end position="228"/>
    </location>
</feature>
<feature type="compositionally biased region" description="Pro residues" evidence="5">
    <location>
        <begin position="195"/>
        <end position="214"/>
    </location>
</feature>
<evidence type="ECO:0000256" key="1">
    <source>
        <dbReference type="ARBA" id="ARBA00022723"/>
    </source>
</evidence>
<organism evidence="8 9">
    <name type="scientific">Adineta ricciae</name>
    <name type="common">Rotifer</name>
    <dbReference type="NCBI Taxonomy" id="249248"/>
    <lineage>
        <taxon>Eukaryota</taxon>
        <taxon>Metazoa</taxon>
        <taxon>Spiralia</taxon>
        <taxon>Gnathifera</taxon>
        <taxon>Rotifera</taxon>
        <taxon>Eurotatoria</taxon>
        <taxon>Bdelloidea</taxon>
        <taxon>Adinetida</taxon>
        <taxon>Adinetidae</taxon>
        <taxon>Adineta</taxon>
    </lineage>
</organism>
<evidence type="ECO:0000313" key="8">
    <source>
        <dbReference type="EMBL" id="CAF1117311.1"/>
    </source>
</evidence>
<feature type="domain" description="LIM zinc-binding" evidence="6">
    <location>
        <begin position="352"/>
        <end position="412"/>
    </location>
</feature>
<dbReference type="EMBL" id="CAJNOR010001302">
    <property type="protein sequence ID" value="CAF1117311.1"/>
    <property type="molecule type" value="Genomic_DNA"/>
</dbReference>
<keyword evidence="1 4" id="KW-0479">Metal-binding</keyword>
<feature type="compositionally biased region" description="Polar residues" evidence="5">
    <location>
        <begin position="79"/>
        <end position="114"/>
    </location>
</feature>
<accession>A0A814QBB6</accession>
<dbReference type="GO" id="GO:0005912">
    <property type="term" value="C:adherens junction"/>
    <property type="evidence" value="ECO:0007669"/>
    <property type="project" value="TreeGrafter"/>
</dbReference>
<keyword evidence="2 4" id="KW-0862">Zinc</keyword>
<evidence type="ECO:0000256" key="3">
    <source>
        <dbReference type="ARBA" id="ARBA00023038"/>
    </source>
</evidence>